<evidence type="ECO:0000256" key="5">
    <source>
        <dbReference type="RuleBase" id="RU003682"/>
    </source>
</evidence>
<protein>
    <recommendedName>
        <fullName evidence="6">Fe2OG dioxygenase domain-containing protein</fullName>
    </recommendedName>
</protein>
<keyword evidence="8" id="KW-1185">Reference proteome</keyword>
<dbReference type="GO" id="GO:0046872">
    <property type="term" value="F:metal ion binding"/>
    <property type="evidence" value="ECO:0007669"/>
    <property type="project" value="UniProtKB-KW"/>
</dbReference>
<proteinExistence type="inferred from homology"/>
<dbReference type="FunFam" id="2.60.120.330:FF:000079">
    <property type="entry name" value="Protein SRG1"/>
    <property type="match status" value="1"/>
</dbReference>
<reference evidence="7 8" key="1">
    <citation type="journal article" date="2023" name="G3 (Bethesda)">
        <title>A chromosome-length genome assembly and annotation of blackberry (Rubus argutus, cv. 'Hillquist').</title>
        <authorList>
            <person name="Bruna T."/>
            <person name="Aryal R."/>
            <person name="Dudchenko O."/>
            <person name="Sargent D.J."/>
            <person name="Mead D."/>
            <person name="Buti M."/>
            <person name="Cavallini A."/>
            <person name="Hytonen T."/>
            <person name="Andres J."/>
            <person name="Pham M."/>
            <person name="Weisz D."/>
            <person name="Mascagni F."/>
            <person name="Usai G."/>
            <person name="Natali L."/>
            <person name="Bassil N."/>
            <person name="Fernandez G.E."/>
            <person name="Lomsadze A."/>
            <person name="Armour M."/>
            <person name="Olukolu B."/>
            <person name="Poorten T."/>
            <person name="Britton C."/>
            <person name="Davik J."/>
            <person name="Ashrafi H."/>
            <person name="Aiden E.L."/>
            <person name="Borodovsky M."/>
            <person name="Worthington M."/>
        </authorList>
    </citation>
    <scope>NUCLEOTIDE SEQUENCE [LARGE SCALE GENOMIC DNA]</scope>
    <source>
        <strain evidence="7">PI 553951</strain>
    </source>
</reference>
<evidence type="ECO:0000256" key="3">
    <source>
        <dbReference type="ARBA" id="ARBA00022896"/>
    </source>
</evidence>
<evidence type="ECO:0000259" key="6">
    <source>
        <dbReference type="PROSITE" id="PS51471"/>
    </source>
</evidence>
<dbReference type="AlphaFoldDB" id="A0AAW1W9R1"/>
<dbReference type="Proteomes" id="UP001457282">
    <property type="component" value="Unassembled WGS sequence"/>
</dbReference>
<dbReference type="InterPro" id="IPR005123">
    <property type="entry name" value="Oxoglu/Fe-dep_dioxygenase_dom"/>
</dbReference>
<keyword evidence="4 5" id="KW-0408">Iron</keyword>
<feature type="domain" description="Fe2OG dioxygenase" evidence="6">
    <location>
        <begin position="201"/>
        <end position="301"/>
    </location>
</feature>
<evidence type="ECO:0000256" key="4">
    <source>
        <dbReference type="ARBA" id="ARBA00023004"/>
    </source>
</evidence>
<keyword evidence="2 5" id="KW-0479">Metal-binding</keyword>
<gene>
    <name evidence="7" type="ORF">M0R45_029180</name>
</gene>
<dbReference type="Gene3D" id="2.60.120.330">
    <property type="entry name" value="B-lactam Antibiotic, Isopenicillin N Synthase, Chain"/>
    <property type="match status" value="1"/>
</dbReference>
<comment type="caution">
    <text evidence="7">The sequence shown here is derived from an EMBL/GenBank/DDBJ whole genome shotgun (WGS) entry which is preliminary data.</text>
</comment>
<evidence type="ECO:0000313" key="7">
    <source>
        <dbReference type="EMBL" id="KAK9920631.1"/>
    </source>
</evidence>
<name>A0AAW1W9R1_RUBAR</name>
<dbReference type="Pfam" id="PF03171">
    <property type="entry name" value="2OG-FeII_Oxy"/>
    <property type="match status" value="1"/>
</dbReference>
<dbReference type="InterPro" id="IPR044861">
    <property type="entry name" value="IPNS-like_FE2OG_OXY"/>
</dbReference>
<evidence type="ECO:0000313" key="8">
    <source>
        <dbReference type="Proteomes" id="UP001457282"/>
    </source>
</evidence>
<dbReference type="PROSITE" id="PS51471">
    <property type="entry name" value="FE2OG_OXY"/>
    <property type="match status" value="1"/>
</dbReference>
<dbReference type="Pfam" id="PF14226">
    <property type="entry name" value="DIOX_N"/>
    <property type="match status" value="1"/>
</dbReference>
<evidence type="ECO:0000256" key="2">
    <source>
        <dbReference type="ARBA" id="ARBA00022723"/>
    </source>
</evidence>
<accession>A0AAW1W9R1</accession>
<dbReference type="GO" id="GO:0031418">
    <property type="term" value="F:L-ascorbic acid binding"/>
    <property type="evidence" value="ECO:0007669"/>
    <property type="project" value="UniProtKB-KW"/>
</dbReference>
<dbReference type="InterPro" id="IPR050295">
    <property type="entry name" value="Plant_2OG-oxidoreductases"/>
</dbReference>
<dbReference type="PANTHER" id="PTHR47991">
    <property type="entry name" value="OXOGLUTARATE/IRON-DEPENDENT DIOXYGENASE"/>
    <property type="match status" value="1"/>
</dbReference>
<dbReference type="EMBL" id="JBEDUW010000006">
    <property type="protein sequence ID" value="KAK9920631.1"/>
    <property type="molecule type" value="Genomic_DNA"/>
</dbReference>
<keyword evidence="3" id="KW-0847">Vitamin C</keyword>
<evidence type="ECO:0000256" key="1">
    <source>
        <dbReference type="ARBA" id="ARBA00008056"/>
    </source>
</evidence>
<dbReference type="SUPFAM" id="SSF51197">
    <property type="entry name" value="Clavaminate synthase-like"/>
    <property type="match status" value="1"/>
</dbReference>
<dbReference type="InterPro" id="IPR026992">
    <property type="entry name" value="DIOX_N"/>
</dbReference>
<dbReference type="InterPro" id="IPR027443">
    <property type="entry name" value="IPNS-like_sf"/>
</dbReference>
<organism evidence="7 8">
    <name type="scientific">Rubus argutus</name>
    <name type="common">Southern blackberry</name>
    <dbReference type="NCBI Taxonomy" id="59490"/>
    <lineage>
        <taxon>Eukaryota</taxon>
        <taxon>Viridiplantae</taxon>
        <taxon>Streptophyta</taxon>
        <taxon>Embryophyta</taxon>
        <taxon>Tracheophyta</taxon>
        <taxon>Spermatophyta</taxon>
        <taxon>Magnoliopsida</taxon>
        <taxon>eudicotyledons</taxon>
        <taxon>Gunneridae</taxon>
        <taxon>Pentapetalae</taxon>
        <taxon>rosids</taxon>
        <taxon>fabids</taxon>
        <taxon>Rosales</taxon>
        <taxon>Rosaceae</taxon>
        <taxon>Rosoideae</taxon>
        <taxon>Rosoideae incertae sedis</taxon>
        <taxon>Rubus</taxon>
    </lineage>
</organism>
<comment type="similarity">
    <text evidence="1 5">Belongs to the iron/ascorbate-dependent oxidoreductase family.</text>
</comment>
<sequence>MGSNSALYAPCPPLPNVQELVRSDPFQVPERYIRNEKDISNYADLCPPQLSSEVPTINFSLLSKGNKEELNKLDQACKEWGFFQMVNHGVEIEIMKGLKDSAQKFFKLPLEEKNRIAMPPNDIQGYGHSHVDQILDWSDKLVLVVYPQQYRKLEVWPPTPFKEAIETYSTELRRLGEDLVRSMSLVMGMEKDALLRLHQELVQPMSVAYYPPCFMPDKVLGLSPHSDKGTLGILMQEDDVPGLQIKHEGKWVPIKPLPGAFVVNVGDITEIWSNGKYKSIEHRVITNESKARISYSTFYLPHQNVEIEPLDQMVLQSPGSLPVYKKVKYGDYLKQTQKMKKEGKAHVTEVAKIGS</sequence>
<keyword evidence="5" id="KW-0560">Oxidoreductase</keyword>
<dbReference type="GO" id="GO:0016491">
    <property type="term" value="F:oxidoreductase activity"/>
    <property type="evidence" value="ECO:0007669"/>
    <property type="project" value="UniProtKB-KW"/>
</dbReference>